<name>V9NJM5_GINCI</name>
<evidence type="ECO:0000256" key="2">
    <source>
        <dbReference type="ARBA" id="ARBA00022692"/>
    </source>
</evidence>
<gene>
    <name evidence="15" type="primary">CD8B</name>
</gene>
<dbReference type="SMART" id="SM00406">
    <property type="entry name" value="IGv"/>
    <property type="match status" value="1"/>
</dbReference>
<evidence type="ECO:0000259" key="14">
    <source>
        <dbReference type="PROSITE" id="PS50835"/>
    </source>
</evidence>
<evidence type="ECO:0000256" key="4">
    <source>
        <dbReference type="ARBA" id="ARBA00022859"/>
    </source>
</evidence>
<dbReference type="InterPro" id="IPR013783">
    <property type="entry name" value="Ig-like_fold"/>
</dbReference>
<dbReference type="Pfam" id="PF07686">
    <property type="entry name" value="V-set"/>
    <property type="match status" value="1"/>
</dbReference>
<dbReference type="EMBL" id="KC814635">
    <property type="protein sequence ID" value="AGQ17914.1"/>
    <property type="molecule type" value="mRNA"/>
</dbReference>
<dbReference type="InterPro" id="IPR003599">
    <property type="entry name" value="Ig_sub"/>
</dbReference>
<comment type="subcellular location">
    <subcellularLocation>
        <location evidence="1">Membrane</location>
        <topology evidence="1">Single-pass type I membrane protein</topology>
    </subcellularLocation>
</comment>
<organism evidence="15">
    <name type="scientific">Ginglymostoma cirratum</name>
    <name type="common">Nurse shark</name>
    <name type="synonym">Squalus cirratus</name>
    <dbReference type="NCBI Taxonomy" id="7801"/>
    <lineage>
        <taxon>Eukaryota</taxon>
        <taxon>Metazoa</taxon>
        <taxon>Chordata</taxon>
        <taxon>Craniata</taxon>
        <taxon>Vertebrata</taxon>
        <taxon>Chondrichthyes</taxon>
        <taxon>Elasmobranchii</taxon>
        <taxon>Galeomorphii</taxon>
        <taxon>Galeoidea</taxon>
        <taxon>Orectolobiformes</taxon>
        <taxon>Ginglymostomatidae</taxon>
        <taxon>Ginglymostoma</taxon>
    </lineage>
</organism>
<evidence type="ECO:0000256" key="6">
    <source>
        <dbReference type="ARBA" id="ARBA00023130"/>
    </source>
</evidence>
<dbReference type="InterPro" id="IPR042414">
    <property type="entry name" value="CD8B"/>
</dbReference>
<dbReference type="GO" id="GO:0009986">
    <property type="term" value="C:cell surface"/>
    <property type="evidence" value="ECO:0007669"/>
    <property type="project" value="TreeGrafter"/>
</dbReference>
<dbReference type="GO" id="GO:0050776">
    <property type="term" value="P:regulation of immune response"/>
    <property type="evidence" value="ECO:0007669"/>
    <property type="project" value="InterPro"/>
</dbReference>
<dbReference type="SMART" id="SM00409">
    <property type="entry name" value="IG"/>
    <property type="match status" value="1"/>
</dbReference>
<keyword evidence="5 12" id="KW-1133">Transmembrane helix</keyword>
<keyword evidence="10" id="KW-0393">Immunoglobulin domain</keyword>
<keyword evidence="4" id="KW-0391">Immunity</keyword>
<feature type="chain" id="PRO_5004780111" evidence="13">
    <location>
        <begin position="20"/>
        <end position="214"/>
    </location>
</feature>
<dbReference type="InterPro" id="IPR013106">
    <property type="entry name" value="Ig_V-set"/>
</dbReference>
<accession>V9NJM5</accession>
<dbReference type="InterPro" id="IPR007110">
    <property type="entry name" value="Ig-like_dom"/>
</dbReference>
<feature type="region of interest" description="Disordered" evidence="11">
    <location>
        <begin position="142"/>
        <end position="166"/>
    </location>
</feature>
<dbReference type="PANTHER" id="PTHR11292:SF7">
    <property type="entry name" value="T-CELL SURFACE GLYCOPROTEIN CD8 BETA CHAIN-RELATED"/>
    <property type="match status" value="1"/>
</dbReference>
<dbReference type="AlphaFoldDB" id="V9NJM5"/>
<evidence type="ECO:0000256" key="1">
    <source>
        <dbReference type="ARBA" id="ARBA00004479"/>
    </source>
</evidence>
<evidence type="ECO:0000256" key="5">
    <source>
        <dbReference type="ARBA" id="ARBA00022989"/>
    </source>
</evidence>
<dbReference type="PANTHER" id="PTHR11292">
    <property type="entry name" value="T-CELL SURFACE GLYCOPROTEIN CD8 BETA CHAIN"/>
    <property type="match status" value="1"/>
</dbReference>
<keyword evidence="6" id="KW-1064">Adaptive immunity</keyword>
<evidence type="ECO:0000256" key="11">
    <source>
        <dbReference type="SAM" id="MobiDB-lite"/>
    </source>
</evidence>
<evidence type="ECO:0000256" key="12">
    <source>
        <dbReference type="SAM" id="Phobius"/>
    </source>
</evidence>
<reference evidence="15" key="1">
    <citation type="journal article" date="2014" name="Nature">
        <title>Elephant shark genome provides unique insights into gnathostome evolution.</title>
        <authorList>
            <consortium name="International Elephant Shark Genome Sequencing Consortium"/>
            <person name="Venkatesh B."/>
            <person name="Lee A.P."/>
            <person name="Ravi V."/>
            <person name="Maurya A.K."/>
            <person name="Lian M.M."/>
            <person name="Swann J.B."/>
            <person name="Ohta Y."/>
            <person name="Flajnik M.F."/>
            <person name="Sutoh Y."/>
            <person name="Kasahara M."/>
            <person name="Hoon S."/>
            <person name="Gangu V."/>
            <person name="Roy S.W."/>
            <person name="Irimia M."/>
            <person name="Korzh V."/>
            <person name="Kondrychyn I."/>
            <person name="Lim Z.W."/>
            <person name="Tay B.H."/>
            <person name="Tohari S."/>
            <person name="Kong K.W."/>
            <person name="Ho S."/>
            <person name="Lorente-Galdos B."/>
            <person name="Quilez J."/>
            <person name="Marques-Bonet T."/>
            <person name="Raney B.J."/>
            <person name="Ingham P.W."/>
            <person name="Tay A."/>
            <person name="Hillier L.W."/>
            <person name="Minx P."/>
            <person name="Boehm T."/>
            <person name="Wilson R.K."/>
            <person name="Brenner S."/>
            <person name="Warren W.C."/>
        </authorList>
    </citation>
    <scope>NUCLEOTIDE SEQUENCE</scope>
    <source>
        <tissue evidence="15">Thymus</tissue>
    </source>
</reference>
<dbReference type="GO" id="GO:0042288">
    <property type="term" value="F:MHC class I protein binding"/>
    <property type="evidence" value="ECO:0007669"/>
    <property type="project" value="InterPro"/>
</dbReference>
<evidence type="ECO:0000256" key="7">
    <source>
        <dbReference type="ARBA" id="ARBA00023136"/>
    </source>
</evidence>
<evidence type="ECO:0000256" key="9">
    <source>
        <dbReference type="ARBA" id="ARBA00023180"/>
    </source>
</evidence>
<keyword evidence="2 12" id="KW-0812">Transmembrane</keyword>
<dbReference type="Gene3D" id="2.60.40.10">
    <property type="entry name" value="Immunoglobulins"/>
    <property type="match status" value="1"/>
</dbReference>
<dbReference type="SUPFAM" id="SSF48726">
    <property type="entry name" value="Immunoglobulin"/>
    <property type="match status" value="1"/>
</dbReference>
<dbReference type="GO" id="GO:0015026">
    <property type="term" value="F:coreceptor activity"/>
    <property type="evidence" value="ECO:0007669"/>
    <property type="project" value="InterPro"/>
</dbReference>
<protein>
    <submittedName>
        <fullName evidence="15">CD8 beta chain</fullName>
    </submittedName>
</protein>
<evidence type="ECO:0000256" key="10">
    <source>
        <dbReference type="ARBA" id="ARBA00023319"/>
    </source>
</evidence>
<evidence type="ECO:0000256" key="8">
    <source>
        <dbReference type="ARBA" id="ARBA00023157"/>
    </source>
</evidence>
<keyword evidence="9" id="KW-0325">Glycoprotein</keyword>
<feature type="signal peptide" evidence="13">
    <location>
        <begin position="1"/>
        <end position="19"/>
    </location>
</feature>
<dbReference type="InterPro" id="IPR036179">
    <property type="entry name" value="Ig-like_dom_sf"/>
</dbReference>
<evidence type="ECO:0000313" key="15">
    <source>
        <dbReference type="EMBL" id="AGQ17914.1"/>
    </source>
</evidence>
<keyword evidence="8" id="KW-1015">Disulfide bond</keyword>
<dbReference type="GO" id="GO:0002250">
    <property type="term" value="P:adaptive immune response"/>
    <property type="evidence" value="ECO:0007669"/>
    <property type="project" value="UniProtKB-KW"/>
</dbReference>
<dbReference type="PROSITE" id="PS50835">
    <property type="entry name" value="IG_LIKE"/>
    <property type="match status" value="1"/>
</dbReference>
<dbReference type="CDD" id="cd00099">
    <property type="entry name" value="IgV"/>
    <property type="match status" value="1"/>
</dbReference>
<dbReference type="GO" id="GO:0016020">
    <property type="term" value="C:membrane"/>
    <property type="evidence" value="ECO:0007669"/>
    <property type="project" value="UniProtKB-SubCell"/>
</dbReference>
<proteinExistence type="evidence at transcript level"/>
<feature type="compositionally biased region" description="Polar residues" evidence="11">
    <location>
        <begin position="145"/>
        <end position="154"/>
    </location>
</feature>
<evidence type="ECO:0000256" key="3">
    <source>
        <dbReference type="ARBA" id="ARBA00022729"/>
    </source>
</evidence>
<sequence length="214" mass="24142">MYLLGYIWMLGCWIESAQAESILQQTPREIVTTKGGQIKLSCNLKKGSLEEIFWYKLDGNSEAHFLKSASILNKQTSGEGITERFVLTKDTFRLSFSLSIQNTLLSDNGTYYCLMIKSYSMYMGSGTAVIVVPEQEKVTLPPPTTKSGGINRVTQPKVRPKKKAGSHGYACNWSIWVSLAVCNLMLLTSVIFVVIKHKIQSKGWRRCPHQLRKR</sequence>
<keyword evidence="7 12" id="KW-0472">Membrane</keyword>
<keyword evidence="3 13" id="KW-0732">Signal</keyword>
<feature type="transmembrane region" description="Helical" evidence="12">
    <location>
        <begin position="173"/>
        <end position="195"/>
    </location>
</feature>
<feature type="domain" description="Ig-like" evidence="14">
    <location>
        <begin position="20"/>
        <end position="113"/>
    </location>
</feature>
<evidence type="ECO:0000256" key="13">
    <source>
        <dbReference type="SAM" id="SignalP"/>
    </source>
</evidence>